<dbReference type="Pfam" id="PF13622">
    <property type="entry name" value="4HBT_3"/>
    <property type="match status" value="1"/>
</dbReference>
<dbReference type="STRING" id="1437605.AB656_04290"/>
<dbReference type="InterPro" id="IPR003703">
    <property type="entry name" value="Acyl_CoA_thio"/>
</dbReference>
<dbReference type="AlphaFoldDB" id="A0A086Z1N4"/>
<feature type="domain" description="Acyl-CoA thioesterase-like N-terminal HotDog" evidence="3">
    <location>
        <begin position="35"/>
        <end position="116"/>
    </location>
</feature>
<dbReference type="InterPro" id="IPR042171">
    <property type="entry name" value="Acyl-CoA_hotdog"/>
</dbReference>
<dbReference type="EMBL" id="JGYK01000001">
    <property type="protein sequence ID" value="KFI40434.1"/>
    <property type="molecule type" value="Genomic_DNA"/>
</dbReference>
<dbReference type="GO" id="GO:0033882">
    <property type="term" value="F:choloyl-CoA hydrolase activity"/>
    <property type="evidence" value="ECO:0007669"/>
    <property type="project" value="UniProtKB-EC"/>
</dbReference>
<dbReference type="GO" id="GO:0006637">
    <property type="term" value="P:acyl-CoA metabolic process"/>
    <property type="evidence" value="ECO:0007669"/>
    <property type="project" value="InterPro"/>
</dbReference>
<dbReference type="PANTHER" id="PTHR11066">
    <property type="entry name" value="ACYL-COA THIOESTERASE"/>
    <property type="match status" value="1"/>
</dbReference>
<evidence type="ECO:0000259" key="3">
    <source>
        <dbReference type="Pfam" id="PF13622"/>
    </source>
</evidence>
<dbReference type="Pfam" id="PF20789">
    <property type="entry name" value="4HBT_3C"/>
    <property type="match status" value="1"/>
</dbReference>
<proteinExistence type="inferred from homology"/>
<comment type="similarity">
    <text evidence="1">Belongs to the C/M/P thioester hydrolase family.</text>
</comment>
<reference evidence="5 6" key="1">
    <citation type="submission" date="2014-03" db="EMBL/GenBank/DDBJ databases">
        <title>Genomics of Bifidobacteria.</title>
        <authorList>
            <person name="Ventura M."/>
            <person name="Milani C."/>
            <person name="Lugli G.A."/>
        </authorList>
    </citation>
    <scope>NUCLEOTIDE SEQUENCE [LARGE SCALE GENOMIC DNA]</scope>
    <source>
        <strain evidence="5 6">DSM 22766</strain>
    </source>
</reference>
<evidence type="ECO:0000256" key="1">
    <source>
        <dbReference type="ARBA" id="ARBA00006538"/>
    </source>
</evidence>
<dbReference type="PANTHER" id="PTHR11066:SF34">
    <property type="entry name" value="ACYL-COENZYME A THIOESTERASE 8"/>
    <property type="match status" value="1"/>
</dbReference>
<keyword evidence="6" id="KW-1185">Reference proteome</keyword>
<dbReference type="InterPro" id="IPR049450">
    <property type="entry name" value="ACOT8-like_C"/>
</dbReference>
<name>A0A086Z1N4_9BIFI</name>
<feature type="domain" description="Acyl-CoA thioesterase-like C-terminal" evidence="4">
    <location>
        <begin position="178"/>
        <end position="293"/>
    </location>
</feature>
<dbReference type="EC" id="3.1.2.27" evidence="5"/>
<dbReference type="eggNOG" id="COG1946">
    <property type="taxonomic scope" value="Bacteria"/>
</dbReference>
<keyword evidence="2 5" id="KW-0378">Hydrolase</keyword>
<organism evidence="5 6">
    <name type="scientific">Bifidobacterium actinocoloniiforme DSM 22766</name>
    <dbReference type="NCBI Taxonomy" id="1437605"/>
    <lineage>
        <taxon>Bacteria</taxon>
        <taxon>Bacillati</taxon>
        <taxon>Actinomycetota</taxon>
        <taxon>Actinomycetes</taxon>
        <taxon>Bifidobacteriales</taxon>
        <taxon>Bifidobacteriaceae</taxon>
        <taxon>Bifidobacterium</taxon>
    </lineage>
</organism>
<evidence type="ECO:0000313" key="6">
    <source>
        <dbReference type="Proteomes" id="UP000029015"/>
    </source>
</evidence>
<evidence type="ECO:0000313" key="5">
    <source>
        <dbReference type="EMBL" id="KFI40434.1"/>
    </source>
</evidence>
<sequence length="302" mass="33293">MSNQNTTVGAAVDVLSLHMEEGANDPLHLTGSSLPFPTGRIYGGQIMAQSIMAASWSVPKDRVPNSVHGYYLRTGLLDQDVRFDVQNLRDGRSYSTRMVDASQPDRAILKVMLSFQETGQEGVKYADPMPVGLPDPEGLTSARELMAPYAADSAFAAYYAEQSPFDIRHITPTIMLGPDQTSQEADSGRQMVWMRTNGRARMNQTMQRAMLALGCDQLMMEPALRRTGLSISTPGISYASIDHSMWWYEDIDMSDWVLFVQDTSVADHGRALCSAKVYQRGELVSAMAQEAMIRVPKPAAAD</sequence>
<gene>
    <name evidence="5" type="ORF">BACT_1138</name>
</gene>
<dbReference type="CDD" id="cd03445">
    <property type="entry name" value="Thioesterase_II_repeat2"/>
    <property type="match status" value="1"/>
</dbReference>
<dbReference type="GO" id="GO:0047617">
    <property type="term" value="F:fatty acyl-CoA hydrolase activity"/>
    <property type="evidence" value="ECO:0007669"/>
    <property type="project" value="InterPro"/>
</dbReference>
<dbReference type="Gene3D" id="2.40.160.210">
    <property type="entry name" value="Acyl-CoA thioesterase, double hotdog domain"/>
    <property type="match status" value="1"/>
</dbReference>
<dbReference type="RefSeq" id="WP_033503549.1">
    <property type="nucleotide sequence ID" value="NZ_CP011786.1"/>
</dbReference>
<dbReference type="CDD" id="cd03444">
    <property type="entry name" value="Thioesterase_II_repeat1"/>
    <property type="match status" value="1"/>
</dbReference>
<dbReference type="GO" id="GO:0009062">
    <property type="term" value="P:fatty acid catabolic process"/>
    <property type="evidence" value="ECO:0007669"/>
    <property type="project" value="TreeGrafter"/>
</dbReference>
<dbReference type="InterPro" id="IPR049449">
    <property type="entry name" value="TesB_ACOT8-like_N"/>
</dbReference>
<dbReference type="OrthoDB" id="9781019at2"/>
<evidence type="ECO:0000259" key="4">
    <source>
        <dbReference type="Pfam" id="PF20789"/>
    </source>
</evidence>
<evidence type="ECO:0000256" key="2">
    <source>
        <dbReference type="ARBA" id="ARBA00022801"/>
    </source>
</evidence>
<protein>
    <submittedName>
        <fullName evidence="5">Acyl-CoA thioesterase</fullName>
        <ecNumber evidence="5">3.1.2.27</ecNumber>
    </submittedName>
</protein>
<dbReference type="Proteomes" id="UP000029015">
    <property type="component" value="Unassembled WGS sequence"/>
</dbReference>
<accession>A0A086Z1N4</accession>
<comment type="caution">
    <text evidence="5">The sequence shown here is derived from an EMBL/GenBank/DDBJ whole genome shotgun (WGS) entry which is preliminary data.</text>
</comment>
<dbReference type="SUPFAM" id="SSF54637">
    <property type="entry name" value="Thioesterase/thiol ester dehydrase-isomerase"/>
    <property type="match status" value="2"/>
</dbReference>
<dbReference type="InterPro" id="IPR029069">
    <property type="entry name" value="HotDog_dom_sf"/>
</dbReference>